<dbReference type="RefSeq" id="WP_090634660.1">
    <property type="nucleotide sequence ID" value="NZ_FOCP01000035.1"/>
</dbReference>
<sequence length="274" mass="29793">MANTPSLENKTLSSAWDGLSPHLIASIYQVERTENGLYARTKNTDPDIVQSPFSEASMEISLNWQSAFEHSGPENRAPTLLAMLQSGALQPIIDAVADLVGDGSAEGLLRGVAANAQQESNRFIKQFEGRTGITKLNSTQVFNGMPPVKFQVTALFRAWRDPYAEVEAPFEKLMSWALPVKLSPDGSVLARSVNSARGETGFIDALVPSIAPVTVALQYKGRTYAPLVIESIADPLSSPIDVKGHFVEKSVPMTLATLTAIDRTDWSSYKRIDL</sequence>
<dbReference type="STRING" id="917.SAMN05216326_12576"/>
<accession>A0A1H8IM85</accession>
<protein>
    <submittedName>
        <fullName evidence="1">Uncharacterized protein</fullName>
    </submittedName>
</protein>
<organism evidence="1 2">
    <name type="scientific">Nitrosomonas marina</name>
    <dbReference type="NCBI Taxonomy" id="917"/>
    <lineage>
        <taxon>Bacteria</taxon>
        <taxon>Pseudomonadati</taxon>
        <taxon>Pseudomonadota</taxon>
        <taxon>Betaproteobacteria</taxon>
        <taxon>Nitrosomonadales</taxon>
        <taxon>Nitrosomonadaceae</taxon>
        <taxon>Nitrosomonas</taxon>
    </lineage>
</organism>
<dbReference type="Proteomes" id="UP000199459">
    <property type="component" value="Unassembled WGS sequence"/>
</dbReference>
<evidence type="ECO:0000313" key="1">
    <source>
        <dbReference type="EMBL" id="SEN69126.1"/>
    </source>
</evidence>
<name>A0A1H8IM85_9PROT</name>
<evidence type="ECO:0000313" key="2">
    <source>
        <dbReference type="Proteomes" id="UP000199459"/>
    </source>
</evidence>
<dbReference type="EMBL" id="FOCP01000035">
    <property type="protein sequence ID" value="SEN69126.1"/>
    <property type="molecule type" value="Genomic_DNA"/>
</dbReference>
<reference evidence="1 2" key="1">
    <citation type="submission" date="2016-10" db="EMBL/GenBank/DDBJ databases">
        <authorList>
            <person name="de Groot N.N."/>
        </authorList>
    </citation>
    <scope>NUCLEOTIDE SEQUENCE [LARGE SCALE GENOMIC DNA]</scope>
    <source>
        <strain evidence="1 2">Nm22</strain>
    </source>
</reference>
<proteinExistence type="predicted"/>
<dbReference type="AlphaFoldDB" id="A0A1H8IM85"/>
<dbReference type="OrthoDB" id="8613896at2"/>
<gene>
    <name evidence="1" type="ORF">SAMN05216325_1353</name>
</gene>